<dbReference type="Proteomes" id="UP000028123">
    <property type="component" value="Unassembled WGS sequence"/>
</dbReference>
<dbReference type="AlphaFoldDB" id="A0A081P9T4"/>
<keyword evidence="3" id="KW-1185">Reference proteome</keyword>
<dbReference type="eggNOG" id="ENOG50344MN">
    <property type="taxonomic scope" value="Bacteria"/>
</dbReference>
<dbReference type="EMBL" id="JNVM01000003">
    <property type="protein sequence ID" value="KEQ27457.1"/>
    <property type="molecule type" value="Genomic_DNA"/>
</dbReference>
<sequence>MDYYDPEVRAQLALYGHAMSSLCMKGQMAFSLAKNMQTVFENKRRLQSALELWDVEDSAALKTELQWLFETGVRKEFEDCRMLLAGLADTEQSGYLKSLPSGEAHTGKLHVAAYYLTRLPAKGIAAFDYSWCVYLCCAGHRRGYLSEEDQWRIVAMCVRHARIAYASWKDYIIGFAAGADFHQASSSLDHVKRYKDFFVKLLSAPESPLSQVNLR</sequence>
<organism evidence="2 3">
    <name type="scientific">Paenibacillus tyrfis</name>
    <dbReference type="NCBI Taxonomy" id="1501230"/>
    <lineage>
        <taxon>Bacteria</taxon>
        <taxon>Bacillati</taxon>
        <taxon>Bacillota</taxon>
        <taxon>Bacilli</taxon>
        <taxon>Bacillales</taxon>
        <taxon>Paenibacillaceae</taxon>
        <taxon>Paenibacillus</taxon>
    </lineage>
</organism>
<accession>A0A081P9T4</accession>
<dbReference type="Pfam" id="PF06889">
    <property type="entry name" value="DUF1266"/>
    <property type="match status" value="1"/>
</dbReference>
<evidence type="ECO:0000313" key="3">
    <source>
        <dbReference type="Proteomes" id="UP000028123"/>
    </source>
</evidence>
<evidence type="ECO:0000259" key="1">
    <source>
        <dbReference type="Pfam" id="PF06889"/>
    </source>
</evidence>
<name>A0A081P9T4_9BACL</name>
<feature type="domain" description="DUF1266" evidence="1">
    <location>
        <begin position="53"/>
        <end position="212"/>
    </location>
</feature>
<reference evidence="2 3" key="1">
    <citation type="submission" date="2014-06" db="EMBL/GenBank/DDBJ databases">
        <title>Draft genome sequence of Paenibacillus sp. MSt1.</title>
        <authorList>
            <person name="Aw Y.K."/>
            <person name="Ong K.S."/>
            <person name="Gan H.M."/>
            <person name="Lee S.M."/>
        </authorList>
    </citation>
    <scope>NUCLEOTIDE SEQUENCE [LARGE SCALE GENOMIC DNA]</scope>
    <source>
        <strain evidence="2 3">MSt1</strain>
    </source>
</reference>
<dbReference type="InterPro" id="IPR009677">
    <property type="entry name" value="DUF1266"/>
</dbReference>
<protein>
    <recommendedName>
        <fullName evidence="1">DUF1266 domain-containing protein</fullName>
    </recommendedName>
</protein>
<gene>
    <name evidence="2" type="ORF">ET33_19635</name>
</gene>
<proteinExistence type="predicted"/>
<comment type="caution">
    <text evidence="2">The sequence shown here is derived from an EMBL/GenBank/DDBJ whole genome shotgun (WGS) entry which is preliminary data.</text>
</comment>
<evidence type="ECO:0000313" key="2">
    <source>
        <dbReference type="EMBL" id="KEQ27457.1"/>
    </source>
</evidence>